<evidence type="ECO:0000259" key="3">
    <source>
        <dbReference type="PROSITE" id="PS50011"/>
    </source>
</evidence>
<gene>
    <name evidence="4" type="ORF">FIBSPDRAFT_939599</name>
</gene>
<dbReference type="GO" id="GO:0004672">
    <property type="term" value="F:protein kinase activity"/>
    <property type="evidence" value="ECO:0007669"/>
    <property type="project" value="InterPro"/>
</dbReference>
<evidence type="ECO:0000313" key="4">
    <source>
        <dbReference type="EMBL" id="KZP07307.1"/>
    </source>
</evidence>
<sequence>MPVCQVPILDGQIRRTFDIASNDHGGFGDIFTGEYDNGQTTRLVAVKVLRPRDKPNRPVTRDNGQRREIKLWKRLCHPNIVPLLGLTTDFGNPFRPNLPGMVSPWMINGNLMAFVKGRDLNIAQLLKLLCDVATGLAYLHSSLIIHGDLTPANVLIDENYNACLTDFGLSTLTGGLEGTSYWTSTIGGAMRWRAPELVPDIHYEATAAFEPRLTTECDIYSYGQILLQIISGELPYYNIKHSECIRLELFKRHRPERPAHCDRLTNEYWALVNKCWGETPGARPSAAEVLTDVNGLYRDALAGLVV</sequence>
<protein>
    <submittedName>
        <fullName evidence="4">Kinase-like protein</fullName>
    </submittedName>
</protein>
<dbReference type="PROSITE" id="PS50011">
    <property type="entry name" value="PROTEIN_KINASE_DOM"/>
    <property type="match status" value="1"/>
</dbReference>
<keyword evidence="5" id="KW-1185">Reference proteome</keyword>
<dbReference type="PROSITE" id="PS00109">
    <property type="entry name" value="PROTEIN_KINASE_TYR"/>
    <property type="match status" value="1"/>
</dbReference>
<evidence type="ECO:0000256" key="1">
    <source>
        <dbReference type="ARBA" id="ARBA00022741"/>
    </source>
</evidence>
<dbReference type="InterPro" id="IPR001245">
    <property type="entry name" value="Ser-Thr/Tyr_kinase_cat_dom"/>
</dbReference>
<dbReference type="STRING" id="436010.A0A167XKA6"/>
<keyword evidence="2" id="KW-0067">ATP-binding</keyword>
<feature type="domain" description="Protein kinase" evidence="3">
    <location>
        <begin position="16"/>
        <end position="297"/>
    </location>
</feature>
<proteinExistence type="predicted"/>
<dbReference type="Pfam" id="PF07714">
    <property type="entry name" value="PK_Tyr_Ser-Thr"/>
    <property type="match status" value="1"/>
</dbReference>
<dbReference type="GO" id="GO:0005524">
    <property type="term" value="F:ATP binding"/>
    <property type="evidence" value="ECO:0007669"/>
    <property type="project" value="UniProtKB-KW"/>
</dbReference>
<name>A0A167XKA6_9AGAM</name>
<reference evidence="4 5" key="1">
    <citation type="journal article" date="2016" name="Mol. Biol. Evol.">
        <title>Comparative Genomics of Early-Diverging Mushroom-Forming Fungi Provides Insights into the Origins of Lignocellulose Decay Capabilities.</title>
        <authorList>
            <person name="Nagy L.G."/>
            <person name="Riley R."/>
            <person name="Tritt A."/>
            <person name="Adam C."/>
            <person name="Daum C."/>
            <person name="Floudas D."/>
            <person name="Sun H."/>
            <person name="Yadav J.S."/>
            <person name="Pangilinan J."/>
            <person name="Larsson K.H."/>
            <person name="Matsuura K."/>
            <person name="Barry K."/>
            <person name="Labutti K."/>
            <person name="Kuo R."/>
            <person name="Ohm R.A."/>
            <person name="Bhattacharya S.S."/>
            <person name="Shirouzu T."/>
            <person name="Yoshinaga Y."/>
            <person name="Martin F.M."/>
            <person name="Grigoriev I.V."/>
            <person name="Hibbett D.S."/>
        </authorList>
    </citation>
    <scope>NUCLEOTIDE SEQUENCE [LARGE SCALE GENOMIC DNA]</scope>
    <source>
        <strain evidence="4 5">CBS 109695</strain>
    </source>
</reference>
<dbReference type="PANTHER" id="PTHR44329:SF298">
    <property type="entry name" value="MIXED LINEAGE KINASE DOMAIN-LIKE PROTEIN"/>
    <property type="match status" value="1"/>
</dbReference>
<dbReference type="Proteomes" id="UP000076532">
    <property type="component" value="Unassembled WGS sequence"/>
</dbReference>
<accession>A0A167XKA6</accession>
<keyword evidence="1" id="KW-0547">Nucleotide-binding</keyword>
<dbReference type="InterPro" id="IPR008266">
    <property type="entry name" value="Tyr_kinase_AS"/>
</dbReference>
<dbReference type="SUPFAM" id="SSF56112">
    <property type="entry name" value="Protein kinase-like (PK-like)"/>
    <property type="match status" value="1"/>
</dbReference>
<dbReference type="GO" id="GO:0097527">
    <property type="term" value="P:necroptotic signaling pathway"/>
    <property type="evidence" value="ECO:0007669"/>
    <property type="project" value="TreeGrafter"/>
</dbReference>
<organism evidence="4 5">
    <name type="scientific">Athelia psychrophila</name>
    <dbReference type="NCBI Taxonomy" id="1759441"/>
    <lineage>
        <taxon>Eukaryota</taxon>
        <taxon>Fungi</taxon>
        <taxon>Dikarya</taxon>
        <taxon>Basidiomycota</taxon>
        <taxon>Agaricomycotina</taxon>
        <taxon>Agaricomycetes</taxon>
        <taxon>Agaricomycetidae</taxon>
        <taxon>Atheliales</taxon>
        <taxon>Atheliaceae</taxon>
        <taxon>Athelia</taxon>
    </lineage>
</organism>
<dbReference type="PANTHER" id="PTHR44329">
    <property type="entry name" value="SERINE/THREONINE-PROTEIN KINASE TNNI3K-RELATED"/>
    <property type="match status" value="1"/>
</dbReference>
<dbReference type="AlphaFoldDB" id="A0A167XKA6"/>
<dbReference type="InterPro" id="IPR051681">
    <property type="entry name" value="Ser/Thr_Kinases-Pseudokinases"/>
</dbReference>
<evidence type="ECO:0000256" key="2">
    <source>
        <dbReference type="ARBA" id="ARBA00022840"/>
    </source>
</evidence>
<dbReference type="InterPro" id="IPR000719">
    <property type="entry name" value="Prot_kinase_dom"/>
</dbReference>
<evidence type="ECO:0000313" key="5">
    <source>
        <dbReference type="Proteomes" id="UP000076532"/>
    </source>
</evidence>
<dbReference type="InterPro" id="IPR011009">
    <property type="entry name" value="Kinase-like_dom_sf"/>
</dbReference>
<dbReference type="PIRSF" id="PIRSF000654">
    <property type="entry name" value="Integrin-linked_kinase"/>
    <property type="match status" value="1"/>
</dbReference>
<dbReference type="Gene3D" id="1.10.510.10">
    <property type="entry name" value="Transferase(Phosphotransferase) domain 1"/>
    <property type="match status" value="1"/>
</dbReference>
<dbReference type="EMBL" id="KV417756">
    <property type="protein sequence ID" value="KZP07307.1"/>
    <property type="molecule type" value="Genomic_DNA"/>
</dbReference>
<dbReference type="OrthoDB" id="4062651at2759"/>